<keyword evidence="2" id="KW-0472">Membrane</keyword>
<gene>
    <name evidence="3" type="ORF">A6X21_11515</name>
</gene>
<evidence type="ECO:0000313" key="4">
    <source>
        <dbReference type="Proteomes" id="UP000094828"/>
    </source>
</evidence>
<name>A0A1C3E552_9PLAN</name>
<dbReference type="Proteomes" id="UP000094828">
    <property type="component" value="Unassembled WGS sequence"/>
</dbReference>
<proteinExistence type="predicted"/>
<evidence type="ECO:0000313" key="3">
    <source>
        <dbReference type="EMBL" id="ODA28364.1"/>
    </source>
</evidence>
<accession>A0A1C3E552</accession>
<feature type="transmembrane region" description="Helical" evidence="2">
    <location>
        <begin position="38"/>
        <end position="57"/>
    </location>
</feature>
<comment type="caution">
    <text evidence="3">The sequence shown here is derived from an EMBL/GenBank/DDBJ whole genome shotgun (WGS) entry which is preliminary data.</text>
</comment>
<sequence>MLTSRSRCFESQAADHSFPRPTSPRHEPGDPDMKMGRTLGVVATGGILFGLWISGWLKGFGLGDSKFPGVQVSTQQTKVSDEDVDQTLSKTNASTTLTSSTESRPETQAAPQVLDIIIDDAGYHFRNSQTYAIEPAVIPLDQVIQQALLTTPSNEGPRVKIYRKASSRTSNEARLSAALAEAGLKPVDIYWHPAVTE</sequence>
<keyword evidence="2" id="KW-1133">Transmembrane helix</keyword>
<dbReference type="EMBL" id="LYDR01000152">
    <property type="protein sequence ID" value="ODA28364.1"/>
    <property type="molecule type" value="Genomic_DNA"/>
</dbReference>
<organism evidence="3 4">
    <name type="scientific">Planctopirus hydrillae</name>
    <dbReference type="NCBI Taxonomy" id="1841610"/>
    <lineage>
        <taxon>Bacteria</taxon>
        <taxon>Pseudomonadati</taxon>
        <taxon>Planctomycetota</taxon>
        <taxon>Planctomycetia</taxon>
        <taxon>Planctomycetales</taxon>
        <taxon>Planctomycetaceae</taxon>
        <taxon>Planctopirus</taxon>
    </lineage>
</organism>
<evidence type="ECO:0000256" key="1">
    <source>
        <dbReference type="SAM" id="MobiDB-lite"/>
    </source>
</evidence>
<protein>
    <submittedName>
        <fullName evidence="3">Uncharacterized protein</fullName>
    </submittedName>
</protein>
<feature type="compositionally biased region" description="Basic and acidic residues" evidence="1">
    <location>
        <begin position="24"/>
        <end position="35"/>
    </location>
</feature>
<dbReference type="AlphaFoldDB" id="A0A1C3E552"/>
<feature type="region of interest" description="Disordered" evidence="1">
    <location>
        <begin position="1"/>
        <end position="37"/>
    </location>
</feature>
<reference evidence="3 4" key="1">
    <citation type="submission" date="2016-05" db="EMBL/GenBank/DDBJ databases">
        <title>Genomic and physiological characterization of Planctopirus sp. isolated from fresh water lake.</title>
        <authorList>
            <person name="Subhash Y."/>
            <person name="Ramana C."/>
        </authorList>
    </citation>
    <scope>NUCLEOTIDE SEQUENCE [LARGE SCALE GENOMIC DNA]</scope>
    <source>
        <strain evidence="3 4">JC280</strain>
    </source>
</reference>
<evidence type="ECO:0000256" key="2">
    <source>
        <dbReference type="SAM" id="Phobius"/>
    </source>
</evidence>
<keyword evidence="2" id="KW-0812">Transmembrane</keyword>
<keyword evidence="4" id="KW-1185">Reference proteome</keyword>